<evidence type="ECO:0000256" key="1">
    <source>
        <dbReference type="ARBA" id="ARBA00010997"/>
    </source>
</evidence>
<evidence type="ECO:0000256" key="2">
    <source>
        <dbReference type="ARBA" id="ARBA00022193"/>
    </source>
</evidence>
<dbReference type="Gene3D" id="1.25.40.280">
    <property type="entry name" value="alix/aip1 like domains"/>
    <property type="match status" value="1"/>
</dbReference>
<dbReference type="GO" id="GO:0071467">
    <property type="term" value="P:cellular response to pH"/>
    <property type="evidence" value="ECO:0007669"/>
    <property type="project" value="InterPro"/>
</dbReference>
<dbReference type="AlphaFoldDB" id="A0A2G5I6G3"/>
<dbReference type="InterPro" id="IPR004328">
    <property type="entry name" value="BRO1_dom"/>
</dbReference>
<dbReference type="SMART" id="SM01041">
    <property type="entry name" value="BRO1"/>
    <property type="match status" value="1"/>
</dbReference>
<dbReference type="InterPro" id="IPR037505">
    <property type="entry name" value="pH-resp_palC"/>
</dbReference>
<dbReference type="PANTHER" id="PTHR40463:SF1">
    <property type="entry name" value="PH-RESPONSE REGULATOR PROTEIN PALC"/>
    <property type="match status" value="1"/>
</dbReference>
<feature type="non-terminal residue" evidence="5">
    <location>
        <position position="1"/>
    </location>
</feature>
<evidence type="ECO:0000256" key="3">
    <source>
        <dbReference type="SAM" id="MobiDB-lite"/>
    </source>
</evidence>
<feature type="region of interest" description="Disordered" evidence="3">
    <location>
        <begin position="455"/>
        <end position="529"/>
    </location>
</feature>
<organism evidence="5 6">
    <name type="scientific">Cercospora beticola</name>
    <name type="common">Sugarbeet leaf spot fungus</name>
    <dbReference type="NCBI Taxonomy" id="122368"/>
    <lineage>
        <taxon>Eukaryota</taxon>
        <taxon>Fungi</taxon>
        <taxon>Dikarya</taxon>
        <taxon>Ascomycota</taxon>
        <taxon>Pezizomycotina</taxon>
        <taxon>Dothideomycetes</taxon>
        <taxon>Dothideomycetidae</taxon>
        <taxon>Mycosphaerellales</taxon>
        <taxon>Mycosphaerellaceae</taxon>
        <taxon>Cercospora</taxon>
    </lineage>
</organism>
<comment type="caution">
    <text evidence="5">The sequence shown here is derived from an EMBL/GenBank/DDBJ whole genome shotgun (WGS) entry which is preliminary data.</text>
</comment>
<comment type="similarity">
    <text evidence="1">Belongs to the palC family.</text>
</comment>
<feature type="compositionally biased region" description="Basic and acidic residues" evidence="3">
    <location>
        <begin position="484"/>
        <end position="493"/>
    </location>
</feature>
<dbReference type="Pfam" id="PF03097">
    <property type="entry name" value="BRO1"/>
    <property type="match status" value="1"/>
</dbReference>
<dbReference type="GO" id="GO:0005886">
    <property type="term" value="C:plasma membrane"/>
    <property type="evidence" value="ECO:0007669"/>
    <property type="project" value="TreeGrafter"/>
</dbReference>
<dbReference type="EMBL" id="LKMD01000100">
    <property type="protein sequence ID" value="PIB00390.1"/>
    <property type="molecule type" value="Genomic_DNA"/>
</dbReference>
<dbReference type="PANTHER" id="PTHR40463">
    <property type="entry name" value="PH-RESPONSE REGULATOR PROTEIN PALC"/>
    <property type="match status" value="1"/>
</dbReference>
<dbReference type="OrthoDB" id="10266451at2759"/>
<evidence type="ECO:0000259" key="4">
    <source>
        <dbReference type="PROSITE" id="PS51180"/>
    </source>
</evidence>
<dbReference type="InterPro" id="IPR038499">
    <property type="entry name" value="BRO1_sf"/>
</dbReference>
<gene>
    <name evidence="5" type="ORF">CB0940_01376</name>
</gene>
<proteinExistence type="inferred from homology"/>
<feature type="domain" description="BRO1" evidence="4">
    <location>
        <begin position="50"/>
        <end position="529"/>
    </location>
</feature>
<sequence length="529" mass="57849">HRAAHHGHIAPPASLLATCSWRELSRQCNTDEAELAAACPSLRDNHRAPAAMPFPFALPTTSSVLLSDFFDSVTHPSLPLTATTKRSIVKDVLKKHKRLSPQARVTNLPTVQNAIKDYLPFLLALNAGAGFRDLGPEKLDVEIKRPLEVEWRSTLSAALPGRENARPKLTGLHHEIAFTLSTLAYTHSLLARSQLRAVYGSTVLTTEQRTAAIATAMKHLVDAHAIHTYLLSLPSISAAQDAPIDIQPATISALASLALAEATMIVIAKDDPYIAAVSDDRNENNTDWMFKAPTIPKVRAHLYARFCLAAAEHATGASGLLGRSSGAAKIDEDLVKYANDVRRTARGKAARFLAIDAELSGKTGEGLAWLKGARKELGLVVELEDGKRKGLKGLKQSWQERREDRKVDKGGEWGMDAGRLEEARVVEMLEAKWDKENSTINVQLVPPYEPLLARMPSGREYHTPQPFQPPSLDSDVLAQMRAPPEPEEKAFRGDEEDSGDEGIYRNEPVGAFPGTAGEYQRSATSNSYY</sequence>
<evidence type="ECO:0000313" key="6">
    <source>
        <dbReference type="Proteomes" id="UP000230605"/>
    </source>
</evidence>
<dbReference type="PROSITE" id="PS51180">
    <property type="entry name" value="BRO1"/>
    <property type="match status" value="1"/>
</dbReference>
<evidence type="ECO:0000313" key="5">
    <source>
        <dbReference type="EMBL" id="PIB00390.1"/>
    </source>
</evidence>
<accession>A0A2G5I6G3</accession>
<protein>
    <recommendedName>
        <fullName evidence="2">pH-response regulator protein palC</fullName>
    </recommendedName>
</protein>
<dbReference type="Proteomes" id="UP000230605">
    <property type="component" value="Chromosome 1"/>
</dbReference>
<reference evidence="5 6" key="1">
    <citation type="submission" date="2015-10" db="EMBL/GenBank/DDBJ databases">
        <title>The cercosporin biosynthetic gene cluster was horizontally transferred to several fungal lineages and shown to be expanded in Cercospora beticola based on microsynteny with recipient genomes.</title>
        <authorList>
            <person name="De Jonge R."/>
            <person name="Ebert M.K."/>
            <person name="Suttle J.C."/>
            <person name="Jurick Ii W.M."/>
            <person name="Secor G.A."/>
            <person name="Thomma B.P."/>
            <person name="Van De Peer Y."/>
            <person name="Bolton M.D."/>
        </authorList>
    </citation>
    <scope>NUCLEOTIDE SEQUENCE [LARGE SCALE GENOMIC DNA]</scope>
    <source>
        <strain evidence="5 6">09-40</strain>
    </source>
</reference>
<name>A0A2G5I6G3_CERBT</name>